<accession>A0A4V4HAG4</accession>
<dbReference type="EMBL" id="ML182225">
    <property type="protein sequence ID" value="THU75392.1"/>
    <property type="molecule type" value="Genomic_DNA"/>
</dbReference>
<dbReference type="Gene3D" id="3.30.710.10">
    <property type="entry name" value="Potassium Channel Kv1.1, Chain A"/>
    <property type="match status" value="1"/>
</dbReference>
<dbReference type="EMBL" id="ML182223">
    <property type="protein sequence ID" value="THU75395.1"/>
    <property type="molecule type" value="Genomic_DNA"/>
</dbReference>
<evidence type="ECO:0000313" key="3">
    <source>
        <dbReference type="Proteomes" id="UP000297245"/>
    </source>
</evidence>
<dbReference type="InterPro" id="IPR011333">
    <property type="entry name" value="SKP1/BTB/POZ_sf"/>
</dbReference>
<proteinExistence type="predicted"/>
<reference evidence="2 3" key="1">
    <citation type="journal article" date="2019" name="Nat. Ecol. Evol.">
        <title>Megaphylogeny resolves global patterns of mushroom evolution.</title>
        <authorList>
            <person name="Varga T."/>
            <person name="Krizsan K."/>
            <person name="Foldi C."/>
            <person name="Dima B."/>
            <person name="Sanchez-Garcia M."/>
            <person name="Sanchez-Ramirez S."/>
            <person name="Szollosi G.J."/>
            <person name="Szarkandi J.G."/>
            <person name="Papp V."/>
            <person name="Albert L."/>
            <person name="Andreopoulos W."/>
            <person name="Angelini C."/>
            <person name="Antonin V."/>
            <person name="Barry K.W."/>
            <person name="Bougher N.L."/>
            <person name="Buchanan P."/>
            <person name="Buyck B."/>
            <person name="Bense V."/>
            <person name="Catcheside P."/>
            <person name="Chovatia M."/>
            <person name="Cooper J."/>
            <person name="Damon W."/>
            <person name="Desjardin D."/>
            <person name="Finy P."/>
            <person name="Geml J."/>
            <person name="Haridas S."/>
            <person name="Hughes K."/>
            <person name="Justo A."/>
            <person name="Karasinski D."/>
            <person name="Kautmanova I."/>
            <person name="Kiss B."/>
            <person name="Kocsube S."/>
            <person name="Kotiranta H."/>
            <person name="LaButti K.M."/>
            <person name="Lechner B.E."/>
            <person name="Liimatainen K."/>
            <person name="Lipzen A."/>
            <person name="Lukacs Z."/>
            <person name="Mihaltcheva S."/>
            <person name="Morgado L.N."/>
            <person name="Niskanen T."/>
            <person name="Noordeloos M.E."/>
            <person name="Ohm R.A."/>
            <person name="Ortiz-Santana B."/>
            <person name="Ovrebo C."/>
            <person name="Racz N."/>
            <person name="Riley R."/>
            <person name="Savchenko A."/>
            <person name="Shiryaev A."/>
            <person name="Soop K."/>
            <person name="Spirin V."/>
            <person name="Szebenyi C."/>
            <person name="Tomsovsky M."/>
            <person name="Tulloss R.E."/>
            <person name="Uehling J."/>
            <person name="Grigoriev I.V."/>
            <person name="Vagvolgyi C."/>
            <person name="Papp T."/>
            <person name="Martin F.M."/>
            <person name="Miettinen O."/>
            <person name="Hibbett D.S."/>
            <person name="Nagy L.G."/>
        </authorList>
    </citation>
    <scope>NUCLEOTIDE SEQUENCE [LARGE SCALE GENOMIC DNA]</scope>
    <source>
        <strain evidence="2 3">CBS 962.96</strain>
    </source>
</reference>
<dbReference type="SUPFAM" id="SSF54695">
    <property type="entry name" value="POZ domain"/>
    <property type="match status" value="1"/>
</dbReference>
<protein>
    <recommendedName>
        <fullName evidence="4">BTB domain-containing protein</fullName>
    </recommendedName>
</protein>
<gene>
    <name evidence="2" type="ORF">K435DRAFT_707243</name>
    <name evidence="1" type="ORF">K435DRAFT_707248</name>
</gene>
<organism evidence="2 3">
    <name type="scientific">Dendrothele bispora (strain CBS 962.96)</name>
    <dbReference type="NCBI Taxonomy" id="1314807"/>
    <lineage>
        <taxon>Eukaryota</taxon>
        <taxon>Fungi</taxon>
        <taxon>Dikarya</taxon>
        <taxon>Basidiomycota</taxon>
        <taxon>Agaricomycotina</taxon>
        <taxon>Agaricomycetes</taxon>
        <taxon>Agaricomycetidae</taxon>
        <taxon>Agaricales</taxon>
        <taxon>Agaricales incertae sedis</taxon>
        <taxon>Dendrothele</taxon>
    </lineage>
</organism>
<sequence length="103" mass="11528">CPYPVDIILESSDGKKFGAHTTNLELYSDSFPNINMITKTTDGPEIVKLSETADIIFLMLQFMHNQVHPDCDSLKPGLLLDLAKATEKYGMYPAFEACKKAMR</sequence>
<feature type="non-terminal residue" evidence="2">
    <location>
        <position position="1"/>
    </location>
</feature>
<evidence type="ECO:0000313" key="1">
    <source>
        <dbReference type="EMBL" id="THU75392.1"/>
    </source>
</evidence>
<dbReference type="OrthoDB" id="3184970at2759"/>
<evidence type="ECO:0008006" key="4">
    <source>
        <dbReference type="Google" id="ProtNLM"/>
    </source>
</evidence>
<keyword evidence="3" id="KW-1185">Reference proteome</keyword>
<dbReference type="AlphaFoldDB" id="A0A4V4HAG4"/>
<evidence type="ECO:0000313" key="2">
    <source>
        <dbReference type="EMBL" id="THU75395.1"/>
    </source>
</evidence>
<dbReference type="Proteomes" id="UP000297245">
    <property type="component" value="Unassembled WGS sequence"/>
</dbReference>
<name>A0A4V4HAG4_DENBC</name>